<keyword evidence="2" id="KW-0812">Transmembrane</keyword>
<reference evidence="3" key="2">
    <citation type="submission" date="2020-09" db="EMBL/GenBank/DDBJ databases">
        <authorList>
            <person name="Sun Q."/>
            <person name="Zhou Y."/>
        </authorList>
    </citation>
    <scope>NUCLEOTIDE SEQUENCE</scope>
    <source>
        <strain evidence="3">CGMCC 1.12919</strain>
    </source>
</reference>
<feature type="coiled-coil region" evidence="1">
    <location>
        <begin position="56"/>
        <end position="90"/>
    </location>
</feature>
<reference evidence="3" key="1">
    <citation type="journal article" date="2014" name="Int. J. Syst. Evol. Microbiol.">
        <title>Complete genome sequence of Corynebacterium casei LMG S-19264T (=DSM 44701T), isolated from a smear-ripened cheese.</title>
        <authorList>
            <consortium name="US DOE Joint Genome Institute (JGI-PGF)"/>
            <person name="Walter F."/>
            <person name="Albersmeier A."/>
            <person name="Kalinowski J."/>
            <person name="Ruckert C."/>
        </authorList>
    </citation>
    <scope>NUCLEOTIDE SEQUENCE</scope>
    <source>
        <strain evidence="3">CGMCC 1.12919</strain>
    </source>
</reference>
<name>A0A916UGH3_9HYPH</name>
<sequence>MDAATIGAISTIAVSILGIFGTAISILASRGKTKAEIGKAVTDGFSQLTLGYDKITDQLQEERSALAARVRELEAERRDLAKRILQLEGALHAAGIMVPDRGEPLKI</sequence>
<organism evidence="3 4">
    <name type="scientific">Chelatococcus reniformis</name>
    <dbReference type="NCBI Taxonomy" id="1494448"/>
    <lineage>
        <taxon>Bacteria</taxon>
        <taxon>Pseudomonadati</taxon>
        <taxon>Pseudomonadota</taxon>
        <taxon>Alphaproteobacteria</taxon>
        <taxon>Hyphomicrobiales</taxon>
        <taxon>Chelatococcaceae</taxon>
        <taxon>Chelatococcus</taxon>
    </lineage>
</organism>
<evidence type="ECO:0000256" key="2">
    <source>
        <dbReference type="SAM" id="Phobius"/>
    </source>
</evidence>
<dbReference type="Proteomes" id="UP000637002">
    <property type="component" value="Unassembled WGS sequence"/>
</dbReference>
<keyword evidence="2" id="KW-0472">Membrane</keyword>
<evidence type="ECO:0000256" key="1">
    <source>
        <dbReference type="SAM" id="Coils"/>
    </source>
</evidence>
<gene>
    <name evidence="3" type="ORF">GCM10010994_31960</name>
</gene>
<comment type="caution">
    <text evidence="3">The sequence shown here is derived from an EMBL/GenBank/DDBJ whole genome shotgun (WGS) entry which is preliminary data.</text>
</comment>
<dbReference type="RefSeq" id="WP_188610163.1">
    <property type="nucleotide sequence ID" value="NZ_BMGG01000005.1"/>
</dbReference>
<proteinExistence type="predicted"/>
<protein>
    <submittedName>
        <fullName evidence="3">Uncharacterized protein</fullName>
    </submittedName>
</protein>
<accession>A0A916UGH3</accession>
<evidence type="ECO:0000313" key="3">
    <source>
        <dbReference type="EMBL" id="GGC71039.1"/>
    </source>
</evidence>
<keyword evidence="4" id="KW-1185">Reference proteome</keyword>
<feature type="transmembrane region" description="Helical" evidence="2">
    <location>
        <begin position="6"/>
        <end position="29"/>
    </location>
</feature>
<keyword evidence="2" id="KW-1133">Transmembrane helix</keyword>
<dbReference type="AlphaFoldDB" id="A0A916UGH3"/>
<dbReference type="EMBL" id="BMGG01000005">
    <property type="protein sequence ID" value="GGC71039.1"/>
    <property type="molecule type" value="Genomic_DNA"/>
</dbReference>
<keyword evidence="1" id="KW-0175">Coiled coil</keyword>
<evidence type="ECO:0000313" key="4">
    <source>
        <dbReference type="Proteomes" id="UP000637002"/>
    </source>
</evidence>